<proteinExistence type="inferred from homology"/>
<dbReference type="FunFam" id="3.30.56.10:FF:000009">
    <property type="entry name" value="Phenylalanine-tRNA ligase, beta subunit"/>
    <property type="match status" value="1"/>
</dbReference>
<sequence>MPTISVDPDYLFTLIGKKFTKEEFEDVCFQYGIELDEVDQEEGKTVYKIEVGANRYDLLCVEGLAICLRSFLKLSPFPEYTCKPSGVQIHVGKDVEKVRPICMGAVLRGINFTDASYKSFIDFQDKLHLTIGKKRSLVAIGTHDMDTLVPPFRYVALKPEEIKFEPLKCTTEMDGNQVIEHFSNDLKLKEYVKLLKGKEVFPVFLDSKGVVMSLPPLINGNHSKITLNTHNVFVDMTGMDRTKVMMALQTVVTCFSMYSATPFSVESVEVIGGPMNNFDETKTTITPVLDKQNTPTTLAYLNKSLGLNLDKETVADLLIKMGIEYKDEVAIVPPMRTDVMHPCDIMEDLAISYGFNNLVASDSISRTCGKELITNKLKDLLSNEIAYAGFSEIITFVLMSVADAATNLRRNTDGLIKLKDSKTPEFQTARKTLLSGMLKCLYFNKAYMMPIKLFEVGDTVILKEGSLTGAMNRAQVCALVCSPVGTMEDIHGLLDKIMFCYGVGYKKARKENGPVYDIVKGTDPAYLEGRGIDILINGTKYGMFGVLHPEVLKNFEIDNPVVALELFLDFPNGL</sequence>
<evidence type="ECO:0000256" key="13">
    <source>
        <dbReference type="ARBA" id="ARBA00033189"/>
    </source>
</evidence>
<dbReference type="NCBIfam" id="TIGR00471">
    <property type="entry name" value="pheT_arch"/>
    <property type="match status" value="1"/>
</dbReference>
<dbReference type="InterPro" id="IPR045060">
    <property type="entry name" value="Phe-tRNA-ligase_IIc_bsu"/>
</dbReference>
<evidence type="ECO:0000256" key="11">
    <source>
        <dbReference type="ARBA" id="ARBA00022917"/>
    </source>
</evidence>
<comment type="subcellular location">
    <subcellularLocation>
        <location evidence="2">Cytoplasm</location>
    </subcellularLocation>
</comment>
<keyword evidence="12 15" id="KW-0030">Aminoacyl-tRNA synthetase</keyword>
<dbReference type="InterPro" id="IPR041616">
    <property type="entry name" value="PheRS_beta_core"/>
</dbReference>
<evidence type="ECO:0000256" key="9">
    <source>
        <dbReference type="ARBA" id="ARBA00022840"/>
    </source>
</evidence>
<dbReference type="InterPro" id="IPR020825">
    <property type="entry name" value="Phe-tRNA_synthase-like_B3/B4"/>
</dbReference>
<organism evidence="15 16">
    <name type="scientific">Entamoeba invadens IP1</name>
    <dbReference type="NCBI Taxonomy" id="370355"/>
    <lineage>
        <taxon>Eukaryota</taxon>
        <taxon>Amoebozoa</taxon>
        <taxon>Evosea</taxon>
        <taxon>Archamoebae</taxon>
        <taxon>Mastigamoebida</taxon>
        <taxon>Entamoebidae</taxon>
        <taxon>Entamoeba</taxon>
    </lineage>
</organism>
<dbReference type="PANTHER" id="PTHR10947">
    <property type="entry name" value="PHENYLALANYL-TRNA SYNTHETASE BETA CHAIN AND LEUCINE-RICH REPEAT-CONTAINING PROTEIN 47"/>
    <property type="match status" value="1"/>
</dbReference>
<evidence type="ECO:0000256" key="5">
    <source>
        <dbReference type="ARBA" id="ARBA00022490"/>
    </source>
</evidence>
<evidence type="ECO:0000256" key="8">
    <source>
        <dbReference type="ARBA" id="ARBA00022741"/>
    </source>
</evidence>
<evidence type="ECO:0000313" key="16">
    <source>
        <dbReference type="Proteomes" id="UP000014680"/>
    </source>
</evidence>
<dbReference type="EMBL" id="KB206756">
    <property type="protein sequence ID" value="ELP88139.1"/>
    <property type="molecule type" value="Genomic_DNA"/>
</dbReference>
<keyword evidence="6 15" id="KW-0436">Ligase</keyword>
<dbReference type="Pfam" id="PF18262">
    <property type="entry name" value="PhetRS_B1"/>
    <property type="match status" value="1"/>
</dbReference>
<dbReference type="SUPFAM" id="SSF46955">
    <property type="entry name" value="Putative DNA-binding domain"/>
    <property type="match status" value="2"/>
</dbReference>
<keyword evidence="5" id="KW-0963">Cytoplasm</keyword>
<dbReference type="SMART" id="SM00873">
    <property type="entry name" value="B3_4"/>
    <property type="match status" value="1"/>
</dbReference>
<dbReference type="Pfam" id="PF17759">
    <property type="entry name" value="tRNA_synthFbeta"/>
    <property type="match status" value="1"/>
</dbReference>
<dbReference type="InterPro" id="IPR009061">
    <property type="entry name" value="DNA-bd_dom_put_sf"/>
</dbReference>
<evidence type="ECO:0000256" key="2">
    <source>
        <dbReference type="ARBA" id="ARBA00004496"/>
    </source>
</evidence>
<dbReference type="SUPFAM" id="SSF55681">
    <property type="entry name" value="Class II aaRS and biotin synthetases"/>
    <property type="match status" value="1"/>
</dbReference>
<dbReference type="GO" id="GO:0000287">
    <property type="term" value="F:magnesium ion binding"/>
    <property type="evidence" value="ECO:0007669"/>
    <property type="project" value="InterPro"/>
</dbReference>
<dbReference type="Gene3D" id="3.50.40.10">
    <property type="entry name" value="Phenylalanyl-trna Synthetase, Chain B, domain 3"/>
    <property type="match status" value="1"/>
</dbReference>
<name>A0A0A1U285_ENTIV</name>
<dbReference type="Pfam" id="PF03484">
    <property type="entry name" value="B5"/>
    <property type="match status" value="1"/>
</dbReference>
<dbReference type="InterPro" id="IPR005147">
    <property type="entry name" value="tRNA_synthase_B5-dom"/>
</dbReference>
<dbReference type="AlphaFoldDB" id="A0A0A1U285"/>
<keyword evidence="11" id="KW-0648">Protein biosynthesis</keyword>
<evidence type="ECO:0000256" key="7">
    <source>
        <dbReference type="ARBA" id="ARBA00022723"/>
    </source>
</evidence>
<comment type="similarity">
    <text evidence="3">Belongs to the phenylalanyl-tRNA synthetase beta subunit family. Type 2 subfamily.</text>
</comment>
<dbReference type="KEGG" id="eiv:EIN_223320"/>
<gene>
    <name evidence="15" type="ORF">EIN_223320</name>
</gene>
<dbReference type="OrthoDB" id="1698572at2759"/>
<accession>A0A0A1U285</accession>
<reference evidence="15 16" key="1">
    <citation type="submission" date="2012-10" db="EMBL/GenBank/DDBJ databases">
        <authorList>
            <person name="Zafar N."/>
            <person name="Inman J."/>
            <person name="Hall N."/>
            <person name="Lorenzi H."/>
            <person name="Caler E."/>
        </authorList>
    </citation>
    <scope>NUCLEOTIDE SEQUENCE [LARGE SCALE GENOMIC DNA]</scope>
    <source>
        <strain evidence="15 16">IP1</strain>
    </source>
</reference>
<dbReference type="GO" id="GO:0004826">
    <property type="term" value="F:phenylalanine-tRNA ligase activity"/>
    <property type="evidence" value="ECO:0007669"/>
    <property type="project" value="UniProtKB-EC"/>
</dbReference>
<dbReference type="GeneID" id="14887414"/>
<dbReference type="EC" id="6.1.1.20" evidence="4"/>
<dbReference type="GO" id="GO:0003723">
    <property type="term" value="F:RNA binding"/>
    <property type="evidence" value="ECO:0007669"/>
    <property type="project" value="InterPro"/>
</dbReference>
<evidence type="ECO:0000256" key="10">
    <source>
        <dbReference type="ARBA" id="ARBA00022842"/>
    </source>
</evidence>
<dbReference type="InterPro" id="IPR040659">
    <property type="entry name" value="PhetRS_B1"/>
</dbReference>
<evidence type="ECO:0000256" key="12">
    <source>
        <dbReference type="ARBA" id="ARBA00023146"/>
    </source>
</evidence>
<dbReference type="GO" id="GO:0005524">
    <property type="term" value="F:ATP binding"/>
    <property type="evidence" value="ECO:0007669"/>
    <property type="project" value="UniProtKB-KW"/>
</dbReference>
<dbReference type="InterPro" id="IPR005146">
    <property type="entry name" value="B3/B4_tRNA-bd"/>
</dbReference>
<keyword evidence="10" id="KW-0460">Magnesium</keyword>
<evidence type="ECO:0000313" key="15">
    <source>
        <dbReference type="EMBL" id="ELP88139.1"/>
    </source>
</evidence>
<comment type="cofactor">
    <cofactor evidence="1">
        <name>Mg(2+)</name>
        <dbReference type="ChEBI" id="CHEBI:18420"/>
    </cofactor>
</comment>
<protein>
    <recommendedName>
        <fullName evidence="4">phenylalanine--tRNA ligase</fullName>
        <ecNumber evidence="4">6.1.1.20</ecNumber>
    </recommendedName>
    <alternativeName>
        <fullName evidence="13">Phenylalanyl-tRNA synthetase beta subunit</fullName>
    </alternativeName>
</protein>
<evidence type="ECO:0000259" key="14">
    <source>
        <dbReference type="PROSITE" id="PS51483"/>
    </source>
</evidence>
<dbReference type="FunFam" id="3.50.40.10:FF:000003">
    <property type="entry name" value="Phenylalanine--tRNA ligase beta subunit"/>
    <property type="match status" value="1"/>
</dbReference>
<dbReference type="RefSeq" id="XP_004254910.1">
    <property type="nucleotide sequence ID" value="XM_004254862.1"/>
</dbReference>
<evidence type="ECO:0000256" key="1">
    <source>
        <dbReference type="ARBA" id="ARBA00001946"/>
    </source>
</evidence>
<dbReference type="InterPro" id="IPR004531">
    <property type="entry name" value="Phe-tRNA-synth_IIc_bsu_arc_euk"/>
</dbReference>
<keyword evidence="8" id="KW-0547">Nucleotide-binding</keyword>
<dbReference type="OMA" id="LHQNICX"/>
<dbReference type="PROSITE" id="PS51483">
    <property type="entry name" value="B5"/>
    <property type="match status" value="1"/>
</dbReference>
<dbReference type="Pfam" id="PF03483">
    <property type="entry name" value="B3_4"/>
    <property type="match status" value="1"/>
</dbReference>
<evidence type="ECO:0000256" key="4">
    <source>
        <dbReference type="ARBA" id="ARBA00012814"/>
    </source>
</evidence>
<dbReference type="PANTHER" id="PTHR10947:SF0">
    <property type="entry name" value="PHENYLALANINE--TRNA LIGASE BETA SUBUNIT"/>
    <property type="match status" value="1"/>
</dbReference>
<dbReference type="SMART" id="SM00874">
    <property type="entry name" value="B5"/>
    <property type="match status" value="1"/>
</dbReference>
<keyword evidence="16" id="KW-1185">Reference proteome</keyword>
<dbReference type="InterPro" id="IPR045864">
    <property type="entry name" value="aa-tRNA-synth_II/BPL/LPL"/>
</dbReference>
<evidence type="ECO:0000256" key="6">
    <source>
        <dbReference type="ARBA" id="ARBA00022598"/>
    </source>
</evidence>
<feature type="domain" description="B5" evidence="14">
    <location>
        <begin position="289"/>
        <end position="360"/>
    </location>
</feature>
<evidence type="ECO:0000256" key="3">
    <source>
        <dbReference type="ARBA" id="ARBA00007438"/>
    </source>
</evidence>
<dbReference type="GO" id="GO:0006432">
    <property type="term" value="P:phenylalanyl-tRNA aminoacylation"/>
    <property type="evidence" value="ECO:0007669"/>
    <property type="project" value="InterPro"/>
</dbReference>
<dbReference type="Gene3D" id="3.30.930.10">
    <property type="entry name" value="Bira Bifunctional Protein, Domain 2"/>
    <property type="match status" value="1"/>
</dbReference>
<keyword evidence="7" id="KW-0479">Metal-binding</keyword>
<dbReference type="VEuPathDB" id="AmoebaDB:EIN_223320"/>
<dbReference type="Gene3D" id="3.30.56.10">
    <property type="match status" value="2"/>
</dbReference>
<keyword evidence="9" id="KW-0067">ATP-binding</keyword>
<dbReference type="GO" id="GO:0009328">
    <property type="term" value="C:phenylalanine-tRNA ligase complex"/>
    <property type="evidence" value="ECO:0007669"/>
    <property type="project" value="TreeGrafter"/>
</dbReference>
<dbReference type="Proteomes" id="UP000014680">
    <property type="component" value="Unassembled WGS sequence"/>
</dbReference>